<protein>
    <submittedName>
        <fullName evidence="1">Uncharacterized protein</fullName>
    </submittedName>
</protein>
<gene>
    <name evidence="1" type="ORF">Pcinc_039924</name>
</gene>
<dbReference type="AlphaFoldDB" id="A0AAE1BMG1"/>
<organism evidence="1 2">
    <name type="scientific">Petrolisthes cinctipes</name>
    <name type="common">Flat porcelain crab</name>
    <dbReference type="NCBI Taxonomy" id="88211"/>
    <lineage>
        <taxon>Eukaryota</taxon>
        <taxon>Metazoa</taxon>
        <taxon>Ecdysozoa</taxon>
        <taxon>Arthropoda</taxon>
        <taxon>Crustacea</taxon>
        <taxon>Multicrustacea</taxon>
        <taxon>Malacostraca</taxon>
        <taxon>Eumalacostraca</taxon>
        <taxon>Eucarida</taxon>
        <taxon>Decapoda</taxon>
        <taxon>Pleocyemata</taxon>
        <taxon>Anomura</taxon>
        <taxon>Galatheoidea</taxon>
        <taxon>Porcellanidae</taxon>
        <taxon>Petrolisthes</taxon>
    </lineage>
</organism>
<keyword evidence="2" id="KW-1185">Reference proteome</keyword>
<evidence type="ECO:0000313" key="2">
    <source>
        <dbReference type="Proteomes" id="UP001286313"/>
    </source>
</evidence>
<accession>A0AAE1BMG1</accession>
<comment type="caution">
    <text evidence="1">The sequence shown here is derived from an EMBL/GenBank/DDBJ whole genome shotgun (WGS) entry which is preliminary data.</text>
</comment>
<dbReference type="Proteomes" id="UP001286313">
    <property type="component" value="Unassembled WGS sequence"/>
</dbReference>
<sequence>MSLTRDWPIEIRKETVFIAHATSECFVFLIPAASRGALPAAGDNIKSELVSWWTKENFHGDLRVVVASDGTTTTNQSEHLLTLEGLVDVCTLQLGAPLLRCTHLAMPLFCSRKTFPKDPGSFDIWI</sequence>
<name>A0AAE1BMG1_PETCI</name>
<reference evidence="1" key="1">
    <citation type="submission" date="2023-10" db="EMBL/GenBank/DDBJ databases">
        <title>Genome assemblies of two species of porcelain crab, Petrolisthes cinctipes and Petrolisthes manimaculis (Anomura: Porcellanidae).</title>
        <authorList>
            <person name="Angst P."/>
        </authorList>
    </citation>
    <scope>NUCLEOTIDE SEQUENCE</scope>
    <source>
        <strain evidence="1">PB745_01</strain>
        <tissue evidence="1">Gill</tissue>
    </source>
</reference>
<dbReference type="EMBL" id="JAWQEG010006920">
    <property type="protein sequence ID" value="KAK3853546.1"/>
    <property type="molecule type" value="Genomic_DNA"/>
</dbReference>
<proteinExistence type="predicted"/>
<evidence type="ECO:0000313" key="1">
    <source>
        <dbReference type="EMBL" id="KAK3853546.1"/>
    </source>
</evidence>